<dbReference type="EMBL" id="DVFU01000054">
    <property type="protein sequence ID" value="HIQ64633.1"/>
    <property type="molecule type" value="Genomic_DNA"/>
</dbReference>
<dbReference type="AlphaFoldDB" id="A0A9D0Z1B8"/>
<dbReference type="InterPro" id="IPR050210">
    <property type="entry name" value="tRNA_Adenine-N(6)_MTase"/>
</dbReference>
<accession>A0A9D0Z1B8</accession>
<feature type="domain" description="Methyltransferase" evidence="1">
    <location>
        <begin position="42"/>
        <end position="177"/>
    </location>
</feature>
<sequence>MEQIHDLLEYENLKIYQNNDWFSFSLDSVLLAHYATVPIRTYRILDLCTGNAPIPLILSRRTKAHIDAVEIQKDVAELAEKSVEINHLETQITVIPQSAQEFQKSCESDTYDLITCNPPYFKDIPDATKNLDIHKTLARHEVTITLEEILKIVRKLLKNNGTFAIVHRAERLPELLSLFEKYNITPKRLRLIYPHLDREANMLILEGTKNGHPGLKILSPILVHKDDGSYTDEILEIFKGRDTNESEKLSG</sequence>
<dbReference type="PANTHER" id="PTHR47739:SF1">
    <property type="entry name" value="TRNA1(VAL) (ADENINE(37)-N6)-METHYLTRANSFERASE"/>
    <property type="match status" value="1"/>
</dbReference>
<reference evidence="2" key="1">
    <citation type="submission" date="2020-10" db="EMBL/GenBank/DDBJ databases">
        <authorList>
            <person name="Gilroy R."/>
        </authorList>
    </citation>
    <scope>NUCLEOTIDE SEQUENCE</scope>
    <source>
        <strain evidence="2">CHK165-10780</strain>
    </source>
</reference>
<dbReference type="InterPro" id="IPR025714">
    <property type="entry name" value="Methyltranfer_dom"/>
</dbReference>
<dbReference type="SUPFAM" id="SSF53335">
    <property type="entry name" value="S-adenosyl-L-methionine-dependent methyltransferases"/>
    <property type="match status" value="1"/>
</dbReference>
<protein>
    <submittedName>
        <fullName evidence="2">tRNA1(Val) (Adenine(37)-N6)-methyltransferase</fullName>
    </submittedName>
</protein>
<evidence type="ECO:0000313" key="2">
    <source>
        <dbReference type="EMBL" id="HIQ64633.1"/>
    </source>
</evidence>
<reference evidence="2" key="2">
    <citation type="journal article" date="2021" name="PeerJ">
        <title>Extensive microbial diversity within the chicken gut microbiome revealed by metagenomics and culture.</title>
        <authorList>
            <person name="Gilroy R."/>
            <person name="Ravi A."/>
            <person name="Getino M."/>
            <person name="Pursley I."/>
            <person name="Horton D.L."/>
            <person name="Alikhan N.F."/>
            <person name="Baker D."/>
            <person name="Gharbi K."/>
            <person name="Hall N."/>
            <person name="Watson M."/>
            <person name="Adriaenssens E.M."/>
            <person name="Foster-Nyarko E."/>
            <person name="Jarju S."/>
            <person name="Secka A."/>
            <person name="Antonio M."/>
            <person name="Oren A."/>
            <person name="Chaudhuri R.R."/>
            <person name="La Ragione R."/>
            <person name="Hildebrand F."/>
            <person name="Pallen M.J."/>
        </authorList>
    </citation>
    <scope>NUCLEOTIDE SEQUENCE</scope>
    <source>
        <strain evidence="2">CHK165-10780</strain>
    </source>
</reference>
<evidence type="ECO:0000313" key="3">
    <source>
        <dbReference type="Proteomes" id="UP000886725"/>
    </source>
</evidence>
<dbReference type="Pfam" id="PF13847">
    <property type="entry name" value="Methyltransf_31"/>
    <property type="match status" value="1"/>
</dbReference>
<dbReference type="Gene3D" id="3.40.50.150">
    <property type="entry name" value="Vaccinia Virus protein VP39"/>
    <property type="match status" value="1"/>
</dbReference>
<organism evidence="2 3">
    <name type="scientific">Candidatus Faecenecus gallistercoris</name>
    <dbReference type="NCBI Taxonomy" id="2840793"/>
    <lineage>
        <taxon>Bacteria</taxon>
        <taxon>Bacillati</taxon>
        <taxon>Bacillota</taxon>
        <taxon>Bacillota incertae sedis</taxon>
        <taxon>Candidatus Faecenecus</taxon>
    </lineage>
</organism>
<proteinExistence type="predicted"/>
<dbReference type="InterPro" id="IPR029063">
    <property type="entry name" value="SAM-dependent_MTases_sf"/>
</dbReference>
<name>A0A9D0Z1B8_9FIRM</name>
<dbReference type="Proteomes" id="UP000886725">
    <property type="component" value="Unassembled WGS sequence"/>
</dbReference>
<gene>
    <name evidence="2" type="ORF">IAC85_02725</name>
</gene>
<dbReference type="GO" id="GO:0008168">
    <property type="term" value="F:methyltransferase activity"/>
    <property type="evidence" value="ECO:0007669"/>
    <property type="project" value="InterPro"/>
</dbReference>
<evidence type="ECO:0000259" key="1">
    <source>
        <dbReference type="Pfam" id="PF13847"/>
    </source>
</evidence>
<dbReference type="CDD" id="cd02440">
    <property type="entry name" value="AdoMet_MTases"/>
    <property type="match status" value="1"/>
</dbReference>
<comment type="caution">
    <text evidence="2">The sequence shown here is derived from an EMBL/GenBank/DDBJ whole genome shotgun (WGS) entry which is preliminary data.</text>
</comment>
<dbReference type="PANTHER" id="PTHR47739">
    <property type="entry name" value="TRNA1(VAL) (ADENINE(37)-N6)-METHYLTRANSFERASE"/>
    <property type="match status" value="1"/>
</dbReference>